<dbReference type="InterPro" id="IPR006172">
    <property type="entry name" value="DNA-dir_DNA_pol_B"/>
</dbReference>
<organism evidence="22 23">
    <name type="scientific">Lachancea dasiensis</name>
    <dbReference type="NCBI Taxonomy" id="1072105"/>
    <lineage>
        <taxon>Eukaryota</taxon>
        <taxon>Fungi</taxon>
        <taxon>Dikarya</taxon>
        <taxon>Ascomycota</taxon>
        <taxon>Saccharomycotina</taxon>
        <taxon>Saccharomycetes</taxon>
        <taxon>Saccharomycetales</taxon>
        <taxon>Saccharomycetaceae</taxon>
        <taxon>Lachancea</taxon>
    </lineage>
</organism>
<feature type="domain" description="DNA-directed DNA polymerase family B multifunctional" evidence="17">
    <location>
        <begin position="909"/>
        <end position="1358"/>
    </location>
</feature>
<comment type="catalytic activity">
    <reaction evidence="14 15">
        <text>DNA(n) + a 2'-deoxyribonucleoside 5'-triphosphate = DNA(n+1) + diphosphate</text>
        <dbReference type="Rhea" id="RHEA:22508"/>
        <dbReference type="Rhea" id="RHEA-COMP:17339"/>
        <dbReference type="Rhea" id="RHEA-COMP:17340"/>
        <dbReference type="ChEBI" id="CHEBI:33019"/>
        <dbReference type="ChEBI" id="CHEBI:61560"/>
        <dbReference type="ChEBI" id="CHEBI:173112"/>
        <dbReference type="EC" id="2.7.7.7"/>
    </reaction>
</comment>
<keyword evidence="7" id="KW-0227">DNA damage</keyword>
<dbReference type="GO" id="GO:0005739">
    <property type="term" value="C:mitochondrion"/>
    <property type="evidence" value="ECO:0007669"/>
    <property type="project" value="EnsemblFungi"/>
</dbReference>
<dbReference type="PANTHER" id="PTHR45812">
    <property type="entry name" value="DNA POLYMERASE ZETA CATALYTIC SUBUNIT"/>
    <property type="match status" value="1"/>
</dbReference>
<keyword evidence="8 15" id="KW-0862">Zinc</keyword>
<dbReference type="GO" id="GO:0008270">
    <property type="term" value="F:zinc ion binding"/>
    <property type="evidence" value="ECO:0007669"/>
    <property type="project" value="UniProtKB-KW"/>
</dbReference>
<evidence type="ECO:0000259" key="19">
    <source>
        <dbReference type="Pfam" id="PF14260"/>
    </source>
</evidence>
<dbReference type="CDD" id="cd05778">
    <property type="entry name" value="DNA_polB_zeta_exo"/>
    <property type="match status" value="1"/>
</dbReference>
<dbReference type="GO" id="GO:0006260">
    <property type="term" value="P:DNA replication"/>
    <property type="evidence" value="ECO:0007669"/>
    <property type="project" value="UniProtKB-KW"/>
</dbReference>
<evidence type="ECO:0000259" key="21">
    <source>
        <dbReference type="Pfam" id="PF24065"/>
    </source>
</evidence>
<feature type="region of interest" description="Disordered" evidence="16">
    <location>
        <begin position="400"/>
        <end position="441"/>
    </location>
</feature>
<evidence type="ECO:0000256" key="14">
    <source>
        <dbReference type="ARBA" id="ARBA00049244"/>
    </source>
</evidence>
<dbReference type="GO" id="GO:0005634">
    <property type="term" value="C:nucleus"/>
    <property type="evidence" value="ECO:0007669"/>
    <property type="project" value="UniProtKB-SubCell"/>
</dbReference>
<keyword evidence="12" id="KW-0234">DNA repair</keyword>
<protein>
    <recommendedName>
        <fullName evidence="15">DNA polymerase</fullName>
        <ecNumber evidence="15">2.7.7.7</ecNumber>
    </recommendedName>
</protein>
<dbReference type="InterPro" id="IPR012337">
    <property type="entry name" value="RNaseH-like_sf"/>
</dbReference>
<feature type="domain" description="DNA-directed DNA polymerase family B exonuclease" evidence="18">
    <location>
        <begin position="732"/>
        <end position="841"/>
    </location>
</feature>
<dbReference type="InterPro" id="IPR042087">
    <property type="entry name" value="DNA_pol_B_thumb"/>
</dbReference>
<evidence type="ECO:0000256" key="4">
    <source>
        <dbReference type="ARBA" id="ARBA00022679"/>
    </source>
</evidence>
<dbReference type="Gene3D" id="3.90.1600.10">
    <property type="entry name" value="Palm domain of DNA polymerase"/>
    <property type="match status" value="1"/>
</dbReference>
<dbReference type="GO" id="GO:0003677">
    <property type="term" value="F:DNA binding"/>
    <property type="evidence" value="ECO:0007669"/>
    <property type="project" value="UniProtKB-KW"/>
</dbReference>
<name>A0A1G4IZ93_9SACH</name>
<evidence type="ECO:0000256" key="9">
    <source>
        <dbReference type="ARBA" id="ARBA00022932"/>
    </source>
</evidence>
<dbReference type="InterPro" id="IPR043502">
    <property type="entry name" value="DNA/RNA_pol_sf"/>
</dbReference>
<dbReference type="Pfam" id="PF24055">
    <property type="entry name" value="POL3_N"/>
    <property type="match status" value="1"/>
</dbReference>
<evidence type="ECO:0000256" key="10">
    <source>
        <dbReference type="ARBA" id="ARBA00023004"/>
    </source>
</evidence>
<reference evidence="23" key="1">
    <citation type="submission" date="2016-03" db="EMBL/GenBank/DDBJ databases">
        <authorList>
            <person name="Devillers H."/>
        </authorList>
    </citation>
    <scope>NUCLEOTIDE SEQUENCE [LARGE SCALE GENOMIC DNA]</scope>
</reference>
<dbReference type="GO" id="GO:0070987">
    <property type="term" value="P:error-free translesion synthesis"/>
    <property type="evidence" value="ECO:0007669"/>
    <property type="project" value="EnsemblFungi"/>
</dbReference>
<evidence type="ECO:0000256" key="12">
    <source>
        <dbReference type="ARBA" id="ARBA00023204"/>
    </source>
</evidence>
<keyword evidence="15" id="KW-0004">4Fe-4S</keyword>
<evidence type="ECO:0000256" key="1">
    <source>
        <dbReference type="ARBA" id="ARBA00001966"/>
    </source>
</evidence>
<dbReference type="GO" id="GO:0003887">
    <property type="term" value="F:DNA-directed DNA polymerase activity"/>
    <property type="evidence" value="ECO:0007669"/>
    <property type="project" value="UniProtKB-KW"/>
</dbReference>
<proteinExistence type="inferred from homology"/>
<dbReference type="InterPro" id="IPR056435">
    <property type="entry name" value="DPOD/Z_N"/>
</dbReference>
<evidence type="ECO:0000256" key="16">
    <source>
        <dbReference type="SAM" id="MobiDB-lite"/>
    </source>
</evidence>
<evidence type="ECO:0000259" key="18">
    <source>
        <dbReference type="Pfam" id="PF03104"/>
    </source>
</evidence>
<keyword evidence="10 15" id="KW-0408">Iron</keyword>
<keyword evidence="13 15" id="KW-0539">Nucleus</keyword>
<evidence type="ECO:0000256" key="2">
    <source>
        <dbReference type="ARBA" id="ARBA00004123"/>
    </source>
</evidence>
<dbReference type="InterPro" id="IPR030559">
    <property type="entry name" value="PolZ_Rev3"/>
</dbReference>
<feature type="compositionally biased region" description="Polar residues" evidence="16">
    <location>
        <begin position="410"/>
        <end position="436"/>
    </location>
</feature>
<dbReference type="SUPFAM" id="SSF53098">
    <property type="entry name" value="Ribonuclease H-like"/>
    <property type="match status" value="1"/>
</dbReference>
<dbReference type="InterPro" id="IPR025687">
    <property type="entry name" value="Znf-C4pol"/>
</dbReference>
<dbReference type="Pfam" id="PF14260">
    <property type="entry name" value="zf-C4pol"/>
    <property type="match status" value="1"/>
</dbReference>
<keyword evidence="9 15" id="KW-0239">DNA-directed DNA polymerase</keyword>
<dbReference type="Gene3D" id="1.10.132.60">
    <property type="entry name" value="DNA polymerase family B, C-terminal domain"/>
    <property type="match status" value="1"/>
</dbReference>
<keyword evidence="4 15" id="KW-0808">Transferase</keyword>
<dbReference type="SUPFAM" id="SSF56672">
    <property type="entry name" value="DNA/RNA polymerases"/>
    <property type="match status" value="1"/>
</dbReference>
<feature type="domain" description="DNA polymerase zeta catalytic subunit N-terminal" evidence="21">
    <location>
        <begin position="21"/>
        <end position="72"/>
    </location>
</feature>
<dbReference type="Gene3D" id="3.30.342.10">
    <property type="entry name" value="DNA Polymerase, chain B, domain 1"/>
    <property type="match status" value="1"/>
</dbReference>
<evidence type="ECO:0000256" key="8">
    <source>
        <dbReference type="ARBA" id="ARBA00022833"/>
    </source>
</evidence>
<evidence type="ECO:0000256" key="11">
    <source>
        <dbReference type="ARBA" id="ARBA00023014"/>
    </source>
</evidence>
<dbReference type="CDD" id="cd05534">
    <property type="entry name" value="POLBc_zeta"/>
    <property type="match status" value="1"/>
</dbReference>
<dbReference type="Pfam" id="PF00136">
    <property type="entry name" value="DNA_pol_B"/>
    <property type="match status" value="1"/>
</dbReference>
<dbReference type="EC" id="2.7.7.7" evidence="15"/>
<keyword evidence="23" id="KW-1185">Reference proteome</keyword>
<keyword evidence="15" id="KW-0238">DNA-binding</keyword>
<keyword evidence="15" id="KW-0235">DNA replication</keyword>
<gene>
    <name evidence="22" type="ORF">LADA_0C06458G</name>
</gene>
<dbReference type="InterPro" id="IPR017964">
    <property type="entry name" value="DNA-dir_DNA_pol_B_CS"/>
</dbReference>
<keyword evidence="6 15" id="KW-0479">Metal-binding</keyword>
<dbReference type="GO" id="GO:0016035">
    <property type="term" value="C:zeta DNA polymerase complex"/>
    <property type="evidence" value="ECO:0007669"/>
    <property type="project" value="EnsemblFungi"/>
</dbReference>
<accession>A0A1G4IZ93</accession>
<dbReference type="Gene3D" id="3.30.420.10">
    <property type="entry name" value="Ribonuclease H-like superfamily/Ribonuclease H"/>
    <property type="match status" value="1"/>
</dbReference>
<dbReference type="InterPro" id="IPR006134">
    <property type="entry name" value="DNA-dir_DNA_pol_B_multi_dom"/>
</dbReference>
<evidence type="ECO:0000256" key="7">
    <source>
        <dbReference type="ARBA" id="ARBA00022763"/>
    </source>
</evidence>
<evidence type="ECO:0000256" key="15">
    <source>
        <dbReference type="RuleBase" id="RU000442"/>
    </source>
</evidence>
<dbReference type="Pfam" id="PF03104">
    <property type="entry name" value="DNA_pol_B_exo1"/>
    <property type="match status" value="1"/>
</dbReference>
<evidence type="ECO:0000259" key="17">
    <source>
        <dbReference type="Pfam" id="PF00136"/>
    </source>
</evidence>
<dbReference type="Pfam" id="PF24065">
    <property type="entry name" value="REV3_N"/>
    <property type="match status" value="1"/>
</dbReference>
<dbReference type="Gene3D" id="1.10.287.690">
    <property type="entry name" value="Helix hairpin bin"/>
    <property type="match status" value="1"/>
</dbReference>
<keyword evidence="11 15" id="KW-0411">Iron-sulfur</keyword>
<dbReference type="InterPro" id="IPR036397">
    <property type="entry name" value="RNaseH_sf"/>
</dbReference>
<dbReference type="STRING" id="1266660.A0A1G4IZ93"/>
<dbReference type="InterPro" id="IPR056447">
    <property type="entry name" value="REV3_N"/>
</dbReference>
<evidence type="ECO:0000313" key="22">
    <source>
        <dbReference type="EMBL" id="SCU82579.1"/>
    </source>
</evidence>
<dbReference type="GO" id="GO:0051539">
    <property type="term" value="F:4 iron, 4 sulfur cluster binding"/>
    <property type="evidence" value="ECO:0007669"/>
    <property type="project" value="UniProtKB-KW"/>
</dbReference>
<feature type="domain" description="DNA polymerase delta/zeta catalytic subunit N-terminal" evidence="20">
    <location>
        <begin position="73"/>
        <end position="163"/>
    </location>
</feature>
<dbReference type="GO" id="GO:0042276">
    <property type="term" value="P:error-prone translesion synthesis"/>
    <property type="evidence" value="ECO:0007669"/>
    <property type="project" value="EnsemblFungi"/>
</dbReference>
<evidence type="ECO:0000256" key="13">
    <source>
        <dbReference type="ARBA" id="ARBA00023242"/>
    </source>
</evidence>
<dbReference type="SMART" id="SM00486">
    <property type="entry name" value="POLBc"/>
    <property type="match status" value="1"/>
</dbReference>
<dbReference type="PRINTS" id="PR00106">
    <property type="entry name" value="DNAPOLB"/>
</dbReference>
<dbReference type="Proteomes" id="UP000190274">
    <property type="component" value="Chromosome C"/>
</dbReference>
<dbReference type="EMBL" id="LT598459">
    <property type="protein sequence ID" value="SCU82579.1"/>
    <property type="molecule type" value="Genomic_DNA"/>
</dbReference>
<dbReference type="OrthoDB" id="2414538at2759"/>
<dbReference type="PANTHER" id="PTHR45812:SF1">
    <property type="entry name" value="DNA POLYMERASE ZETA CATALYTIC SUBUNIT"/>
    <property type="match status" value="1"/>
</dbReference>
<evidence type="ECO:0000313" key="23">
    <source>
        <dbReference type="Proteomes" id="UP000190274"/>
    </source>
</evidence>
<comment type="subcellular location">
    <subcellularLocation>
        <location evidence="2 15">Nucleus</location>
    </subcellularLocation>
</comment>
<evidence type="ECO:0000256" key="3">
    <source>
        <dbReference type="ARBA" id="ARBA00005755"/>
    </source>
</evidence>
<comment type="similarity">
    <text evidence="3 15">Belongs to the DNA polymerase type-B family.</text>
</comment>
<evidence type="ECO:0000256" key="5">
    <source>
        <dbReference type="ARBA" id="ARBA00022695"/>
    </source>
</evidence>
<keyword evidence="5 15" id="KW-0548">Nucleotidyltransferase</keyword>
<dbReference type="FunFam" id="1.10.132.60:FF:000007">
    <property type="entry name" value="DNA polymerase"/>
    <property type="match status" value="1"/>
</dbReference>
<evidence type="ECO:0000259" key="20">
    <source>
        <dbReference type="Pfam" id="PF24055"/>
    </source>
</evidence>
<dbReference type="InterPro" id="IPR023211">
    <property type="entry name" value="DNA_pol_palm_dom_sf"/>
</dbReference>
<dbReference type="GO" id="GO:0000724">
    <property type="term" value="P:double-strand break repair via homologous recombination"/>
    <property type="evidence" value="ECO:0007669"/>
    <property type="project" value="TreeGrafter"/>
</dbReference>
<evidence type="ECO:0000256" key="6">
    <source>
        <dbReference type="ARBA" id="ARBA00022723"/>
    </source>
</evidence>
<keyword evidence="15" id="KW-0863">Zinc-finger</keyword>
<dbReference type="InterPro" id="IPR006133">
    <property type="entry name" value="DNA-dir_DNA_pol_B_exonuc"/>
</dbReference>
<sequence>MSNPLNSSISTSSLSEHLIHLQINSFDSYQDAPTQFDRARGNSLPDRHFETVPVIRVYGSLASGQNVLCHIHGIFPYIYIAYDGREHDSSKTMGTRAASLHMKIEKKLKEVYARKPNIESSKGSENSHHDKDLKYVADVSLVRAVNFYGYHRGYSAFYKISLLRQSATRKLSELLRDGKVSGSKCQVFEAHIPYLLQFSTDYNLFGCSWLRLHKCYFRTPLFNTDYGQDTLLLNEALNEFLAKFHTDDHCTSSLRRVGRGLLEIDIIPQFIQNREEITYRDLHSLLFESSQYDKEETLFIPSTKELWNQTCLLRNEFSLGNYKRPVEVVRTEKPQTWQSHEENIAFLRRARERMSLRNKTISKSHKFAVEELALPNLAITFLWPTTGATKQTDLNVTNMEGESSIEVPISPNSPRSDGSESPLTSDSPKNSNILSSQDEREQNIGYPDLHTSEKRIVSQELQASSDSGEPQAAISAFNDKILTQAMTQKRTYSHTASDTSERDKIRKIVRSGCTIANSDDSYRYTQFPLRYSSILSDLERLGHPKIDYRDPYFKEPEDLKKKGYTYSGRKFSLRSTHLSCRKPVDFGGEFQQLGQKFIHAANDSTWKYAPTPPNYWCVKSYATAKARKFRSQIVFQTLSNEFGYKFKSGNSLRSMSTGNHLKLSHLTIEVFCTTRGSLLPDPAIDPVTLIFWKVEPGSFSVDIGISQEGLMAFSNENDHLSSLSSNLIEAAKPTPVAIYSSEDEMLQGLVDLVLLLDPDILSGFEVHSSSWGYVIDRCNLAYDRDFCEEIARVEENQFNKKKDVWGYSHDSGIRIAGRHVLNIWRLMRSSLNLLKYTLENICFHTLHERLAHFPPSLLTRLWITNNDATSLITLLNYWKKRTEINLRLLESQQTINQTVEQARLIGVDFYSVISRGSQFKVESVLIRLCKSEHYLALSPSKSQVRKQKALECIPLVMEPESAFYKSPLVVLDFQSLYPSIMIGYNYCYSTILGRVQELKLNGTEVGASDINIPRGLIEEVADHLSISPNGVVYMGDTVRRSMLAKMLADILHTRLLVKTTMSNLKSKNETISNLLNSKQVALKLLANVTYGYTSASFSGRMPCSDVADSIVQTGRETLQKAISLIESNSEWGAKVVYGDTDSLFVYMPGKSKEEAFRFGKEMASKVTSCNPSPVTLKFEKLYHPCILVSKKRYVGYSYEKEDQLQPKFDAKGIETVRRDGHPAQQKIVEKSLRILFETQNLSAVRAYVQDQFLKIIKGQVSVQDFCFAREVKLGSYKSEKTAPPGAVVAQKQKALDHRAEPQYRERVSYVVTKGRPGQILRDRCIPPEVFLSNDMFELDSTYYITKTLIPPLQRFFNLIGVDVTRWFAEMPRVQDLNYHQDKNGKLPDFMRSTLCFSCKSEMKGSSDGLLCANCLMQTCSTAAAILEEDIDSKRKLKNVLTACRACCEPLTKNSQYDMSKIVTKCDSQDCPVYYSRIRYGSSTNSHRARERLKVLKQLDHW</sequence>
<dbReference type="GO" id="GO:0000166">
    <property type="term" value="F:nucleotide binding"/>
    <property type="evidence" value="ECO:0007669"/>
    <property type="project" value="InterPro"/>
</dbReference>
<dbReference type="PROSITE" id="PS00116">
    <property type="entry name" value="DNA_POLYMERASE_B"/>
    <property type="match status" value="1"/>
</dbReference>
<feature type="domain" description="C4-type zinc-finger of DNA polymerase delta" evidence="19">
    <location>
        <begin position="1395"/>
        <end position="1476"/>
    </location>
</feature>
<comment type="cofactor">
    <cofactor evidence="1 15">
        <name>[4Fe-4S] cluster</name>
        <dbReference type="ChEBI" id="CHEBI:49883"/>
    </cofactor>
</comment>